<protein>
    <submittedName>
        <fullName evidence="2">Uncharacterized protein</fullName>
    </submittedName>
</protein>
<feature type="region of interest" description="Disordered" evidence="1">
    <location>
        <begin position="38"/>
        <end position="71"/>
    </location>
</feature>
<sequence length="262" mass="29775">MTNQDDLFDVKVYYFSKVGDYSNEAVGLTDIEIDVDVDGEAEGEGEVEGESDSDSSSDTKDHIHSSDVGSYDSEEDAEVVCIKCKKTFYKPSDPVPSLALGLIFTSTRQFKDALVNHDVAKSSDGFVKVKKLINQHDCSITLKNSKANYKFIGKYFLGKLRIIPKLTLQEMKRLAKVELHVDVPINLCSKAMMWAKDEINKRFKYEFDRLFDYATALRQLDPNYNVDLMVVRPTPNHHNIFRRFYICFGATKKALENIVGQL</sequence>
<dbReference type="EMBL" id="JBBPBN010000013">
    <property type="protein sequence ID" value="KAK9026839.1"/>
    <property type="molecule type" value="Genomic_DNA"/>
</dbReference>
<organism evidence="2 3">
    <name type="scientific">Hibiscus sabdariffa</name>
    <name type="common">roselle</name>
    <dbReference type="NCBI Taxonomy" id="183260"/>
    <lineage>
        <taxon>Eukaryota</taxon>
        <taxon>Viridiplantae</taxon>
        <taxon>Streptophyta</taxon>
        <taxon>Embryophyta</taxon>
        <taxon>Tracheophyta</taxon>
        <taxon>Spermatophyta</taxon>
        <taxon>Magnoliopsida</taxon>
        <taxon>eudicotyledons</taxon>
        <taxon>Gunneridae</taxon>
        <taxon>Pentapetalae</taxon>
        <taxon>rosids</taxon>
        <taxon>malvids</taxon>
        <taxon>Malvales</taxon>
        <taxon>Malvaceae</taxon>
        <taxon>Malvoideae</taxon>
        <taxon>Hibiscus</taxon>
    </lineage>
</organism>
<comment type="caution">
    <text evidence="2">The sequence shown here is derived from an EMBL/GenBank/DDBJ whole genome shotgun (WGS) entry which is preliminary data.</text>
</comment>
<evidence type="ECO:0000256" key="1">
    <source>
        <dbReference type="SAM" id="MobiDB-lite"/>
    </source>
</evidence>
<reference evidence="2 3" key="1">
    <citation type="journal article" date="2024" name="G3 (Bethesda)">
        <title>Genome assembly of Hibiscus sabdariffa L. provides insights into metabolisms of medicinal natural products.</title>
        <authorList>
            <person name="Kim T."/>
        </authorList>
    </citation>
    <scope>NUCLEOTIDE SEQUENCE [LARGE SCALE GENOMIC DNA]</scope>
    <source>
        <strain evidence="2">TK-2024</strain>
        <tissue evidence="2">Old leaves</tissue>
    </source>
</reference>
<name>A0ABR2SPD7_9ROSI</name>
<evidence type="ECO:0000313" key="2">
    <source>
        <dbReference type="EMBL" id="KAK9026839.1"/>
    </source>
</evidence>
<dbReference type="PANTHER" id="PTHR31973:SF187">
    <property type="entry name" value="MUTATOR TRANSPOSASE MUDRA PROTEIN"/>
    <property type="match status" value="1"/>
</dbReference>
<feature type="compositionally biased region" description="Acidic residues" evidence="1">
    <location>
        <begin position="38"/>
        <end position="55"/>
    </location>
</feature>
<accession>A0ABR2SPD7</accession>
<dbReference type="Proteomes" id="UP001396334">
    <property type="component" value="Unassembled WGS sequence"/>
</dbReference>
<evidence type="ECO:0000313" key="3">
    <source>
        <dbReference type="Proteomes" id="UP001396334"/>
    </source>
</evidence>
<gene>
    <name evidence="2" type="ORF">V6N11_039671</name>
</gene>
<dbReference type="PANTHER" id="PTHR31973">
    <property type="entry name" value="POLYPROTEIN, PUTATIVE-RELATED"/>
    <property type="match status" value="1"/>
</dbReference>
<keyword evidence="3" id="KW-1185">Reference proteome</keyword>
<proteinExistence type="predicted"/>